<dbReference type="EC" id="2.8.1.12" evidence="3"/>
<dbReference type="AlphaFoldDB" id="A0A2T0QDT5"/>
<organism evidence="15 16">
    <name type="scientific">Allonocardiopsis opalescens</name>
    <dbReference type="NCBI Taxonomy" id="1144618"/>
    <lineage>
        <taxon>Bacteria</taxon>
        <taxon>Bacillati</taxon>
        <taxon>Actinomycetota</taxon>
        <taxon>Actinomycetes</taxon>
        <taxon>Streptosporangiales</taxon>
        <taxon>Allonocardiopsis</taxon>
    </lineage>
</organism>
<evidence type="ECO:0000313" key="16">
    <source>
        <dbReference type="Proteomes" id="UP000237846"/>
    </source>
</evidence>
<evidence type="ECO:0000256" key="5">
    <source>
        <dbReference type="ARBA" id="ARBA00023150"/>
    </source>
</evidence>
<evidence type="ECO:0000256" key="3">
    <source>
        <dbReference type="ARBA" id="ARBA00011950"/>
    </source>
</evidence>
<dbReference type="Proteomes" id="UP000237846">
    <property type="component" value="Unassembled WGS sequence"/>
</dbReference>
<dbReference type="SUPFAM" id="SSF54690">
    <property type="entry name" value="Molybdopterin synthase subunit MoaE"/>
    <property type="match status" value="1"/>
</dbReference>
<evidence type="ECO:0000256" key="13">
    <source>
        <dbReference type="ARBA" id="ARBA00080739"/>
    </source>
</evidence>
<comment type="pathway">
    <text evidence="1">Cofactor biosynthesis; molybdopterin biosynthesis.</text>
</comment>
<gene>
    <name evidence="15" type="ORF">CLV72_101629</name>
</gene>
<evidence type="ECO:0000256" key="1">
    <source>
        <dbReference type="ARBA" id="ARBA00005046"/>
    </source>
</evidence>
<comment type="function">
    <text evidence="6">Converts molybdopterin precursor Z into molybdopterin. This requires the incorporation of two sulfur atoms into precursor Z to generate a dithiolene group. The sulfur is provided by MoaD.</text>
</comment>
<dbReference type="CDD" id="cd00756">
    <property type="entry name" value="MoaE"/>
    <property type="match status" value="1"/>
</dbReference>
<evidence type="ECO:0000256" key="12">
    <source>
        <dbReference type="ARBA" id="ARBA00080680"/>
    </source>
</evidence>
<feature type="region of interest" description="Disordered" evidence="14">
    <location>
        <begin position="136"/>
        <end position="169"/>
    </location>
</feature>
<dbReference type="PANTHER" id="PTHR23404">
    <property type="entry name" value="MOLYBDOPTERIN SYNTHASE RELATED"/>
    <property type="match status" value="1"/>
</dbReference>
<proteinExistence type="inferred from homology"/>
<dbReference type="Pfam" id="PF02391">
    <property type="entry name" value="MoaE"/>
    <property type="match status" value="1"/>
</dbReference>
<evidence type="ECO:0000256" key="8">
    <source>
        <dbReference type="ARBA" id="ARBA00049878"/>
    </source>
</evidence>
<dbReference type="OrthoDB" id="9794429at2"/>
<keyword evidence="5" id="KW-0501">Molybdenum cofactor biosynthesis</keyword>
<evidence type="ECO:0000256" key="10">
    <source>
        <dbReference type="ARBA" id="ARBA00076955"/>
    </source>
</evidence>
<dbReference type="EMBL" id="PVZC01000001">
    <property type="protein sequence ID" value="PRY02031.1"/>
    <property type="molecule type" value="Genomic_DNA"/>
</dbReference>
<dbReference type="FunFam" id="3.90.1170.40:FF:000004">
    <property type="entry name" value="Molybdopterin biosynthesis protein MoeE"/>
    <property type="match status" value="1"/>
</dbReference>
<evidence type="ECO:0000256" key="7">
    <source>
        <dbReference type="ARBA" id="ARBA00026066"/>
    </source>
</evidence>
<evidence type="ECO:0000256" key="2">
    <source>
        <dbReference type="ARBA" id="ARBA00005426"/>
    </source>
</evidence>
<evidence type="ECO:0000256" key="14">
    <source>
        <dbReference type="SAM" id="MobiDB-lite"/>
    </source>
</evidence>
<keyword evidence="4" id="KW-0808">Transferase</keyword>
<dbReference type="Gene3D" id="3.90.1170.40">
    <property type="entry name" value="Molybdopterin biosynthesis MoaE subunit"/>
    <property type="match status" value="1"/>
</dbReference>
<accession>A0A2T0QDT5</accession>
<dbReference type="GO" id="GO:0006777">
    <property type="term" value="P:Mo-molybdopterin cofactor biosynthetic process"/>
    <property type="evidence" value="ECO:0007669"/>
    <property type="project" value="UniProtKB-KW"/>
</dbReference>
<name>A0A2T0QDT5_9ACTN</name>
<sequence>MDVIRLIGLSEDPITADQALAAVADPGAGGIAVFVGAVRDDDAGRRVGGLAYSAHPSAADRLREVVERVAADIPLRAVAAVHRVGELAIGDTAVVVAAAAAHRAEAFDGCRRLIDDIKAQVPIWKHQRFTDGTAEWVGAGEEPGRPGEPADAASAPTPPIGTGTGTGYA</sequence>
<dbReference type="InterPro" id="IPR036563">
    <property type="entry name" value="MoaE_sf"/>
</dbReference>
<comment type="caution">
    <text evidence="15">The sequence shown here is derived from an EMBL/GenBank/DDBJ whole genome shotgun (WGS) entry which is preliminary data.</text>
</comment>
<keyword evidence="16" id="KW-1185">Reference proteome</keyword>
<comment type="similarity">
    <text evidence="2">Belongs to the MoaE family.</text>
</comment>
<evidence type="ECO:0000256" key="4">
    <source>
        <dbReference type="ARBA" id="ARBA00022679"/>
    </source>
</evidence>
<comment type="catalytic activity">
    <reaction evidence="8">
        <text>2 [molybdopterin-synthase sulfur-carrier protein]-C-terminal-Gly-aminoethanethioate + cyclic pyranopterin phosphate + H2O = molybdopterin + 2 [molybdopterin-synthase sulfur-carrier protein]-C-terminal Gly-Gly + 2 H(+)</text>
        <dbReference type="Rhea" id="RHEA:26333"/>
        <dbReference type="Rhea" id="RHEA-COMP:12202"/>
        <dbReference type="Rhea" id="RHEA-COMP:19907"/>
        <dbReference type="ChEBI" id="CHEBI:15377"/>
        <dbReference type="ChEBI" id="CHEBI:15378"/>
        <dbReference type="ChEBI" id="CHEBI:58698"/>
        <dbReference type="ChEBI" id="CHEBI:59648"/>
        <dbReference type="ChEBI" id="CHEBI:90778"/>
        <dbReference type="ChEBI" id="CHEBI:232372"/>
        <dbReference type="EC" id="2.8.1.12"/>
    </reaction>
</comment>
<dbReference type="GO" id="GO:0030366">
    <property type="term" value="F:molybdopterin synthase activity"/>
    <property type="evidence" value="ECO:0007669"/>
    <property type="project" value="UniProtKB-EC"/>
</dbReference>
<evidence type="ECO:0000256" key="11">
    <source>
        <dbReference type="ARBA" id="ARBA00078352"/>
    </source>
</evidence>
<dbReference type="InterPro" id="IPR003448">
    <property type="entry name" value="Mopterin_biosynth_MoaE"/>
</dbReference>
<protein>
    <recommendedName>
        <fullName evidence="9">Molybdopterin synthase catalytic subunit 1</fullName>
        <ecNumber evidence="3">2.8.1.12</ecNumber>
    </recommendedName>
    <alternativeName>
        <fullName evidence="13">MPT synthase subunit 2 1</fullName>
    </alternativeName>
    <alternativeName>
        <fullName evidence="10">Molybdenum cofactor biosynthesis protein E 1</fullName>
    </alternativeName>
    <alternativeName>
        <fullName evidence="11">Molybdopterin-converting factor large subunit 1</fullName>
    </alternativeName>
    <alternativeName>
        <fullName evidence="12">Molybdopterin-converting factor subunit 2 1</fullName>
    </alternativeName>
</protein>
<reference evidence="15 16" key="1">
    <citation type="submission" date="2018-03" db="EMBL/GenBank/DDBJ databases">
        <title>Genomic Encyclopedia of Archaeal and Bacterial Type Strains, Phase II (KMG-II): from individual species to whole genera.</title>
        <authorList>
            <person name="Goeker M."/>
        </authorList>
    </citation>
    <scope>NUCLEOTIDE SEQUENCE [LARGE SCALE GENOMIC DNA]</scope>
    <source>
        <strain evidence="15 16">DSM 45601</strain>
    </source>
</reference>
<evidence type="ECO:0000256" key="6">
    <source>
        <dbReference type="ARBA" id="ARBA00025448"/>
    </source>
</evidence>
<comment type="subunit">
    <text evidence="7">Heterotetramer of 2 MoaD subunits and 2 MoaE subunits. Also stable as homodimer. The enzyme changes between these two forms during catalysis.</text>
</comment>
<evidence type="ECO:0000256" key="9">
    <source>
        <dbReference type="ARBA" id="ARBA00072424"/>
    </source>
</evidence>
<evidence type="ECO:0000313" key="15">
    <source>
        <dbReference type="EMBL" id="PRY02031.1"/>
    </source>
</evidence>